<dbReference type="InterPro" id="IPR008030">
    <property type="entry name" value="NmrA-like"/>
</dbReference>
<dbReference type="PANTHER" id="PTHR47129:SF1">
    <property type="entry name" value="NMRA-LIKE DOMAIN-CONTAINING PROTEIN"/>
    <property type="match status" value="1"/>
</dbReference>
<name>A0ABS2GVU0_9LACO</name>
<gene>
    <name evidence="2" type="ORF">H5975_00575</name>
</gene>
<dbReference type="RefSeq" id="WP_204784450.1">
    <property type="nucleotide sequence ID" value="NZ_CALVGD010000088.1"/>
</dbReference>
<evidence type="ECO:0000313" key="2">
    <source>
        <dbReference type="EMBL" id="MBM6939996.1"/>
    </source>
</evidence>
<feature type="domain" description="NmrA-like" evidence="1">
    <location>
        <begin position="4"/>
        <end position="251"/>
    </location>
</feature>
<protein>
    <submittedName>
        <fullName evidence="2">SDR family oxidoreductase</fullName>
    </submittedName>
</protein>
<sequence>MKYLITGASGHLGQKVVTHLRKYVDETEVRVGIHNMKKASLFENTGLEISHLDYFDSSTIDQSFQNVDVLVYIPSITYDLTRRVQEFENVLTGAQRNHIENFIFVSFFADQVNNTFQMSPFYAYVPRRLAGSGLAYAYVRNTIYADPLIPYLPELIERGHVIYPVGDQPLSFISHDDSAEAIARLATEPALRGHGQSYLLSMPQNYNMVELAQLMTEVTGHSISYRPVTVEQFGRIYQNDGGAELASMYEAGQRGLMKETSNDFHRLTGMTPTDMAKFLHDHYGKEKIIY</sequence>
<evidence type="ECO:0000259" key="1">
    <source>
        <dbReference type="Pfam" id="PF05368"/>
    </source>
</evidence>
<accession>A0ABS2GVU0</accession>
<dbReference type="SUPFAM" id="SSF51735">
    <property type="entry name" value="NAD(P)-binding Rossmann-fold domains"/>
    <property type="match status" value="1"/>
</dbReference>
<comment type="caution">
    <text evidence="2">The sequence shown here is derived from an EMBL/GenBank/DDBJ whole genome shotgun (WGS) entry which is preliminary data.</text>
</comment>
<dbReference type="InterPro" id="IPR036291">
    <property type="entry name" value="NAD(P)-bd_dom_sf"/>
</dbReference>
<organism evidence="2 3">
    <name type="scientific">Limosilactobacillus coleohominis</name>
    <dbReference type="NCBI Taxonomy" id="181675"/>
    <lineage>
        <taxon>Bacteria</taxon>
        <taxon>Bacillati</taxon>
        <taxon>Bacillota</taxon>
        <taxon>Bacilli</taxon>
        <taxon>Lactobacillales</taxon>
        <taxon>Lactobacillaceae</taxon>
        <taxon>Limosilactobacillus</taxon>
    </lineage>
</organism>
<dbReference type="Pfam" id="PF05368">
    <property type="entry name" value="NmrA"/>
    <property type="match status" value="1"/>
</dbReference>
<dbReference type="InterPro" id="IPR052718">
    <property type="entry name" value="NmrA-type_oxidoreductase"/>
</dbReference>
<proteinExistence type="predicted"/>
<dbReference type="EMBL" id="JACJKU010000003">
    <property type="protein sequence ID" value="MBM6939996.1"/>
    <property type="molecule type" value="Genomic_DNA"/>
</dbReference>
<keyword evidence="3" id="KW-1185">Reference proteome</keyword>
<dbReference type="Proteomes" id="UP000785625">
    <property type="component" value="Unassembled WGS sequence"/>
</dbReference>
<dbReference type="Gene3D" id="3.90.25.10">
    <property type="entry name" value="UDP-galactose 4-epimerase, domain 1"/>
    <property type="match status" value="1"/>
</dbReference>
<evidence type="ECO:0000313" key="3">
    <source>
        <dbReference type="Proteomes" id="UP000785625"/>
    </source>
</evidence>
<dbReference type="PANTHER" id="PTHR47129">
    <property type="entry name" value="QUINONE OXIDOREDUCTASE 2"/>
    <property type="match status" value="1"/>
</dbReference>
<dbReference type="Gene3D" id="3.40.50.720">
    <property type="entry name" value="NAD(P)-binding Rossmann-like Domain"/>
    <property type="match status" value="1"/>
</dbReference>
<reference evidence="2 3" key="1">
    <citation type="journal article" date="2021" name="Sci. Rep.">
        <title>The distribution of antibiotic resistance genes in chicken gut microbiota commensals.</title>
        <authorList>
            <person name="Juricova H."/>
            <person name="Matiasovicova J."/>
            <person name="Kubasova T."/>
            <person name="Cejkova D."/>
            <person name="Rychlik I."/>
        </authorList>
    </citation>
    <scope>NUCLEOTIDE SEQUENCE [LARGE SCALE GENOMIC DNA]</scope>
    <source>
        <strain evidence="2 3">An574</strain>
    </source>
</reference>
<dbReference type="CDD" id="cd05269">
    <property type="entry name" value="TMR_SDR_a"/>
    <property type="match status" value="1"/>
</dbReference>